<reference evidence="1" key="1">
    <citation type="submission" date="2016-04" db="EMBL/GenBank/DDBJ databases">
        <authorList>
            <person name="Evans L.H."/>
            <person name="Alamgir A."/>
            <person name="Owens N."/>
            <person name="Weber N.D."/>
            <person name="Virtaneva K."/>
            <person name="Barbian K."/>
            <person name="Babar A."/>
            <person name="Rosenke K."/>
        </authorList>
    </citation>
    <scope>NUCLEOTIDE SEQUENCE</scope>
    <source>
        <strain evidence="1">86-1</strain>
    </source>
</reference>
<protein>
    <recommendedName>
        <fullName evidence="2">DUF3244 domain-containing protein</fullName>
    </recommendedName>
</protein>
<proteinExistence type="predicted"/>
<dbReference type="Gene3D" id="2.60.40.3080">
    <property type="match status" value="1"/>
</dbReference>
<organism evidence="1">
    <name type="scientific">uncultured Dysgonomonas sp</name>
    <dbReference type="NCBI Taxonomy" id="206096"/>
    <lineage>
        <taxon>Bacteria</taxon>
        <taxon>Pseudomonadati</taxon>
        <taxon>Bacteroidota</taxon>
        <taxon>Bacteroidia</taxon>
        <taxon>Bacteroidales</taxon>
        <taxon>Dysgonomonadaceae</taxon>
        <taxon>Dysgonomonas</taxon>
        <taxon>environmental samples</taxon>
    </lineage>
</organism>
<gene>
    <name evidence="1" type="ORF">KL86DYS1_31573</name>
</gene>
<dbReference type="Pfam" id="PF11589">
    <property type="entry name" value="DUF3244"/>
    <property type="match status" value="1"/>
</dbReference>
<dbReference type="InterPro" id="IPR021638">
    <property type="entry name" value="DUF3244"/>
</dbReference>
<accession>A0A212K5S1</accession>
<dbReference type="EMBL" id="FLUM01000003">
    <property type="protein sequence ID" value="SBW07090.1"/>
    <property type="molecule type" value="Genomic_DNA"/>
</dbReference>
<dbReference type="AlphaFoldDB" id="A0A212K5S1"/>
<dbReference type="RefSeq" id="WP_296944524.1">
    <property type="nucleotide sequence ID" value="NZ_LT599032.1"/>
</dbReference>
<name>A0A212K5S1_9BACT</name>
<sequence>MRIKIFFLAFLISCVGGIGYAAVDKVVNVALHNAGGPGEGGGIFPMARMLSVSPVTVTVTDDVNLDVLFRTSVGTVAVTIKDEAGAVHYVKNVDTSETNTVSVDISMLPAGTYTISFTNADKTLNKFGTFEVN</sequence>
<evidence type="ECO:0000313" key="1">
    <source>
        <dbReference type="EMBL" id="SBW07090.1"/>
    </source>
</evidence>
<evidence type="ECO:0008006" key="2">
    <source>
        <dbReference type="Google" id="ProtNLM"/>
    </source>
</evidence>